<dbReference type="Proteomes" id="UP000076268">
    <property type="component" value="Unassembled WGS sequence"/>
</dbReference>
<keyword evidence="1" id="KW-0812">Transmembrane</keyword>
<accession>A0A154BNX6</accession>
<protein>
    <submittedName>
        <fullName evidence="2">Uncharacterized protein</fullName>
    </submittedName>
</protein>
<dbReference type="AlphaFoldDB" id="A0A154BNX6"/>
<proteinExistence type="predicted"/>
<keyword evidence="1" id="KW-1133">Transmembrane helix</keyword>
<gene>
    <name evidence="2" type="ORF">AXX12_12920</name>
</gene>
<evidence type="ECO:0000256" key="1">
    <source>
        <dbReference type="SAM" id="Phobius"/>
    </source>
</evidence>
<keyword evidence="3" id="KW-1185">Reference proteome</keyword>
<feature type="transmembrane region" description="Helical" evidence="1">
    <location>
        <begin position="7"/>
        <end position="28"/>
    </location>
</feature>
<evidence type="ECO:0000313" key="3">
    <source>
        <dbReference type="Proteomes" id="UP000076268"/>
    </source>
</evidence>
<sequence length="105" mass="11902">MIAKRRITFLLLAGLAIAVIVYFSLLYLPMSLLPLHQKPTPQPIYDYYEIVDEAGGESLMTIPLIVNVGDELLTEDNRRFQVVKVIENKAYARRVADTLQLPGKK</sequence>
<dbReference type="OrthoDB" id="1682335at2"/>
<evidence type="ECO:0000313" key="2">
    <source>
        <dbReference type="EMBL" id="KYZ75599.1"/>
    </source>
</evidence>
<reference evidence="2 3" key="1">
    <citation type="submission" date="2016-02" db="EMBL/GenBank/DDBJ databases">
        <title>Anaerosporomusa subterraneum gen. nov., sp. nov., a spore-forming obligate anaerobe isolated from saprolite.</title>
        <authorList>
            <person name="Choi J.K."/>
            <person name="Shah M."/>
            <person name="Yee N."/>
        </authorList>
    </citation>
    <scope>NUCLEOTIDE SEQUENCE [LARGE SCALE GENOMIC DNA]</scope>
    <source>
        <strain evidence="2 3">RU4</strain>
    </source>
</reference>
<organism evidence="2 3">
    <name type="scientific">Anaerosporomusa subterranea</name>
    <dbReference type="NCBI Taxonomy" id="1794912"/>
    <lineage>
        <taxon>Bacteria</taxon>
        <taxon>Bacillati</taxon>
        <taxon>Bacillota</taxon>
        <taxon>Negativicutes</taxon>
        <taxon>Acetonemataceae</taxon>
        <taxon>Anaerosporomusa</taxon>
    </lineage>
</organism>
<name>A0A154BNX6_ANASB</name>
<keyword evidence="1" id="KW-0472">Membrane</keyword>
<comment type="caution">
    <text evidence="2">The sequence shown here is derived from an EMBL/GenBank/DDBJ whole genome shotgun (WGS) entry which is preliminary data.</text>
</comment>
<dbReference type="EMBL" id="LSGP01000023">
    <property type="protein sequence ID" value="KYZ75599.1"/>
    <property type="molecule type" value="Genomic_DNA"/>
</dbReference>